<dbReference type="InterPro" id="IPR016035">
    <property type="entry name" value="Acyl_Trfase/lysoPLipase"/>
</dbReference>
<protein>
    <recommendedName>
        <fullName evidence="5">PNPLA domain-containing protein</fullName>
    </recommendedName>
</protein>
<feature type="compositionally biased region" description="Polar residues" evidence="4">
    <location>
        <begin position="319"/>
        <end position="344"/>
    </location>
</feature>
<comment type="caution">
    <text evidence="6">The sequence shown here is derived from an EMBL/GenBank/DDBJ whole genome shotgun (WGS) entry which is preliminary data.</text>
</comment>
<evidence type="ECO:0000256" key="2">
    <source>
        <dbReference type="ARBA" id="ARBA00022963"/>
    </source>
</evidence>
<dbReference type="GO" id="GO:0016042">
    <property type="term" value="P:lipid catabolic process"/>
    <property type="evidence" value="ECO:0007669"/>
    <property type="project" value="UniProtKB-KW"/>
</dbReference>
<accession>A0AA39V6J9</accession>
<dbReference type="GO" id="GO:0046486">
    <property type="term" value="P:glycerolipid metabolic process"/>
    <property type="evidence" value="ECO:0007669"/>
    <property type="project" value="UniProtKB-ARBA"/>
</dbReference>
<dbReference type="PANTHER" id="PTHR24185">
    <property type="entry name" value="CALCIUM-INDEPENDENT PHOSPHOLIPASE A2-GAMMA"/>
    <property type="match status" value="1"/>
</dbReference>
<evidence type="ECO:0000313" key="7">
    <source>
        <dbReference type="Proteomes" id="UP001166286"/>
    </source>
</evidence>
<dbReference type="AlphaFoldDB" id="A0AA39V6J9"/>
<feature type="domain" description="PNPLA" evidence="5">
    <location>
        <begin position="10"/>
        <end position="138"/>
    </location>
</feature>
<evidence type="ECO:0000256" key="4">
    <source>
        <dbReference type="SAM" id="MobiDB-lite"/>
    </source>
</evidence>
<sequence length="422" mass="46914">MEPPQPMRILTIDGAGLQGISTLLILNAVLEAIGKQNGGRKPRPCDVFDTIAGIGAGGWLAILLGRFRMDISFCLFKWYKIGRIKPQSIPKELRLRLKHCYFDTDRLIEEVEKLTKLCGTGEYLFEPNPERARTRHVIIAASKSDSKGYNIFRSYEVPNSAKIPERLREGPADPSKFKISSAFGGTDASKYFTPEWKEQMESSGMVKFRDTEFPKPHNITELALDEMWAIYGTDVQFSVVVNIGPGLPNDDDVKQMARRYSWGLDTTAYLTAMSIELSGTSHEKSSNKASGSIAPPDDVKQDDNRVAFELPDNTEKQDLTSTPIPDTKNKGSTGRTSTVGSIKGSSRDAKLKEREKEMEQDIKSKLDGFYPSGSQLYYRLAPANALQGTVRNDSDAASMTVDAILNDPRIRSSIDEVVKRLT</sequence>
<evidence type="ECO:0000256" key="3">
    <source>
        <dbReference type="ARBA" id="ARBA00023098"/>
    </source>
</evidence>
<dbReference type="GO" id="GO:0019369">
    <property type="term" value="P:arachidonate metabolic process"/>
    <property type="evidence" value="ECO:0007669"/>
    <property type="project" value="TreeGrafter"/>
</dbReference>
<proteinExistence type="predicted"/>
<feature type="compositionally biased region" description="Basic and acidic residues" evidence="4">
    <location>
        <begin position="297"/>
        <end position="306"/>
    </location>
</feature>
<gene>
    <name evidence="6" type="ORF">JMJ35_002966</name>
</gene>
<evidence type="ECO:0000313" key="6">
    <source>
        <dbReference type="EMBL" id="KAK0514349.1"/>
    </source>
</evidence>
<evidence type="ECO:0000259" key="5">
    <source>
        <dbReference type="Pfam" id="PF01734"/>
    </source>
</evidence>
<dbReference type="EMBL" id="JAFEKC020000005">
    <property type="protein sequence ID" value="KAK0514349.1"/>
    <property type="molecule type" value="Genomic_DNA"/>
</dbReference>
<name>A0AA39V6J9_9LECA</name>
<keyword evidence="2" id="KW-0442">Lipid degradation</keyword>
<dbReference type="SUPFAM" id="SSF52151">
    <property type="entry name" value="FabD/lysophospholipase-like"/>
    <property type="match status" value="1"/>
</dbReference>
<dbReference type="InterPro" id="IPR002641">
    <property type="entry name" value="PNPLA_dom"/>
</dbReference>
<dbReference type="Pfam" id="PF01734">
    <property type="entry name" value="Patatin"/>
    <property type="match status" value="1"/>
</dbReference>
<dbReference type="Gene3D" id="3.40.1090.10">
    <property type="entry name" value="Cytosolic phospholipase A2 catalytic domain"/>
    <property type="match status" value="1"/>
</dbReference>
<feature type="region of interest" description="Disordered" evidence="4">
    <location>
        <begin position="280"/>
        <end position="350"/>
    </location>
</feature>
<keyword evidence="7" id="KW-1185">Reference proteome</keyword>
<dbReference type="GO" id="GO:0047499">
    <property type="term" value="F:calcium-independent phospholipase A2 activity"/>
    <property type="evidence" value="ECO:0007669"/>
    <property type="project" value="TreeGrafter"/>
</dbReference>
<reference evidence="6" key="1">
    <citation type="submission" date="2023-03" db="EMBL/GenBank/DDBJ databases">
        <title>Complete genome of Cladonia borealis.</title>
        <authorList>
            <person name="Park H."/>
        </authorList>
    </citation>
    <scope>NUCLEOTIDE SEQUENCE</scope>
    <source>
        <strain evidence="6">ANT050790</strain>
    </source>
</reference>
<evidence type="ECO:0000256" key="1">
    <source>
        <dbReference type="ARBA" id="ARBA00022801"/>
    </source>
</evidence>
<keyword evidence="3" id="KW-0443">Lipid metabolism</keyword>
<dbReference type="GO" id="GO:0016020">
    <property type="term" value="C:membrane"/>
    <property type="evidence" value="ECO:0007669"/>
    <property type="project" value="TreeGrafter"/>
</dbReference>
<dbReference type="Proteomes" id="UP001166286">
    <property type="component" value="Unassembled WGS sequence"/>
</dbReference>
<dbReference type="PANTHER" id="PTHR24185:SF1">
    <property type="entry name" value="CALCIUM-INDEPENDENT PHOSPHOLIPASE A2-GAMMA"/>
    <property type="match status" value="1"/>
</dbReference>
<keyword evidence="1" id="KW-0378">Hydrolase</keyword>
<organism evidence="6 7">
    <name type="scientific">Cladonia borealis</name>
    <dbReference type="NCBI Taxonomy" id="184061"/>
    <lineage>
        <taxon>Eukaryota</taxon>
        <taxon>Fungi</taxon>
        <taxon>Dikarya</taxon>
        <taxon>Ascomycota</taxon>
        <taxon>Pezizomycotina</taxon>
        <taxon>Lecanoromycetes</taxon>
        <taxon>OSLEUM clade</taxon>
        <taxon>Lecanoromycetidae</taxon>
        <taxon>Lecanorales</taxon>
        <taxon>Lecanorineae</taxon>
        <taxon>Cladoniaceae</taxon>
        <taxon>Cladonia</taxon>
    </lineage>
</organism>